<dbReference type="EnsemblMetazoa" id="OVOC5028.1">
    <property type="protein sequence ID" value="OVOC5028.1"/>
    <property type="gene ID" value="WBGene00241837"/>
</dbReference>
<accession>A0A8R1TV29</accession>
<proteinExistence type="predicted"/>
<evidence type="ECO:0000313" key="1">
    <source>
        <dbReference type="EnsemblMetazoa" id="OVOC5028.1"/>
    </source>
</evidence>
<organism evidence="1 2">
    <name type="scientific">Onchocerca volvulus</name>
    <dbReference type="NCBI Taxonomy" id="6282"/>
    <lineage>
        <taxon>Eukaryota</taxon>
        <taxon>Metazoa</taxon>
        <taxon>Ecdysozoa</taxon>
        <taxon>Nematoda</taxon>
        <taxon>Chromadorea</taxon>
        <taxon>Rhabditida</taxon>
        <taxon>Spirurina</taxon>
        <taxon>Spiruromorpha</taxon>
        <taxon>Filarioidea</taxon>
        <taxon>Onchocercidae</taxon>
        <taxon>Onchocerca</taxon>
    </lineage>
</organism>
<reference evidence="2" key="1">
    <citation type="submission" date="2013-10" db="EMBL/GenBank/DDBJ databases">
        <title>Genome sequencing of Onchocerca volvulus.</title>
        <authorList>
            <person name="Cotton J."/>
            <person name="Tsai J."/>
            <person name="Stanley E."/>
            <person name="Tracey A."/>
            <person name="Holroyd N."/>
            <person name="Lustigman S."/>
            <person name="Berriman M."/>
        </authorList>
    </citation>
    <scope>NUCLEOTIDE SEQUENCE</scope>
</reference>
<evidence type="ECO:0000313" key="2">
    <source>
        <dbReference type="Proteomes" id="UP000024404"/>
    </source>
</evidence>
<keyword evidence="2" id="KW-1185">Reference proteome</keyword>
<reference evidence="1" key="2">
    <citation type="submission" date="2022-06" db="UniProtKB">
        <authorList>
            <consortium name="EnsemblMetazoa"/>
        </authorList>
    </citation>
    <scope>IDENTIFICATION</scope>
</reference>
<dbReference type="AlphaFoldDB" id="A0A8R1TV29"/>
<protein>
    <submittedName>
        <fullName evidence="1">Uncharacterized protein</fullName>
    </submittedName>
</protein>
<name>A0A8R1TV29_ONCVO</name>
<sequence length="69" mass="7947">MELHDITTKTANLPFSSAKKQSSELYWKVSRRLFQLLFAQRDNAHLLIGQFSNDSSLFVSGCQQIDHFT</sequence>
<dbReference type="EMBL" id="CMVM020000148">
    <property type="status" value="NOT_ANNOTATED_CDS"/>
    <property type="molecule type" value="Genomic_DNA"/>
</dbReference>
<dbReference type="Proteomes" id="UP000024404">
    <property type="component" value="Unassembled WGS sequence"/>
</dbReference>